<organism evidence="1">
    <name type="scientific">Rhizophagus irregularis (strain DAOM 181602 / DAOM 197198 / MUCL 43194)</name>
    <name type="common">Arbuscular mycorrhizal fungus</name>
    <name type="synonym">Glomus intraradices</name>
    <dbReference type="NCBI Taxonomy" id="747089"/>
    <lineage>
        <taxon>Eukaryota</taxon>
        <taxon>Fungi</taxon>
        <taxon>Fungi incertae sedis</taxon>
        <taxon>Mucoromycota</taxon>
        <taxon>Glomeromycotina</taxon>
        <taxon>Glomeromycetes</taxon>
        <taxon>Glomerales</taxon>
        <taxon>Glomeraceae</taxon>
        <taxon>Rhizophagus</taxon>
    </lineage>
</organism>
<dbReference type="AlphaFoldDB" id="U9TUT3"/>
<accession>U9TUT3</accession>
<evidence type="ECO:0000313" key="1">
    <source>
        <dbReference type="EMBL" id="ESA11172.1"/>
    </source>
</evidence>
<reference evidence="1" key="1">
    <citation type="submission" date="2013-07" db="EMBL/GenBank/DDBJ databases">
        <title>The genome of an arbuscular mycorrhizal fungus provides insights into the evolution of the oldest plant symbiosis.</title>
        <authorList>
            <consortium name="DOE Joint Genome Institute"/>
            <person name="Tisserant E."/>
            <person name="Malbreil M."/>
            <person name="Kuo A."/>
            <person name="Kohler A."/>
            <person name="Symeonidi A."/>
            <person name="Balestrini R."/>
            <person name="Charron P."/>
            <person name="Duensing N."/>
            <person name="Frei-dit-Frey N."/>
            <person name="Gianinazzi-Pearson V."/>
            <person name="Gilbert B."/>
            <person name="Handa Y."/>
            <person name="Hijri M."/>
            <person name="Kaul R."/>
            <person name="Kawaguchi M."/>
            <person name="Krajinski F."/>
            <person name="Lammers P."/>
            <person name="Lapierre D."/>
            <person name="Masclaux F.G."/>
            <person name="Murat C."/>
            <person name="Morin E."/>
            <person name="Ndikumana S."/>
            <person name="Pagni M."/>
            <person name="Petitpierre D."/>
            <person name="Requena N."/>
            <person name="Rosikiewicz P."/>
            <person name="Riley R."/>
            <person name="Saito K."/>
            <person name="San Clemente H."/>
            <person name="Shapiro H."/>
            <person name="van Tuinen D."/>
            <person name="Becard G."/>
            <person name="Bonfante P."/>
            <person name="Paszkowski U."/>
            <person name="Shachar-Hill Y."/>
            <person name="Young J.P."/>
            <person name="Sanders I.R."/>
            <person name="Henrissat B."/>
            <person name="Rensing S.A."/>
            <person name="Grigoriev I.V."/>
            <person name="Corradi N."/>
            <person name="Roux C."/>
            <person name="Martin F."/>
        </authorList>
    </citation>
    <scope>NUCLEOTIDE SEQUENCE</scope>
    <source>
        <strain evidence="1">DAOM 197198</strain>
    </source>
</reference>
<proteinExistence type="predicted"/>
<name>U9TUT3_RHIID</name>
<sequence length="81" mass="8843">MSQRVLEFKTRELQIGSASTINHVILVDSNQEISDSSVSSTQVNSSYMSASSTCRSNSTCLYDVYYLSSLSILVPLDLALS</sequence>
<protein>
    <submittedName>
        <fullName evidence="1">Uncharacterized protein</fullName>
    </submittedName>
</protein>
<gene>
    <name evidence="1" type="ORF">GLOINDRAFT_28592</name>
</gene>
<dbReference type="HOGENOM" id="CLU_2575073_0_0_1"/>
<dbReference type="EMBL" id="KI286296">
    <property type="protein sequence ID" value="ESA11172.1"/>
    <property type="molecule type" value="Genomic_DNA"/>
</dbReference>